<dbReference type="SUPFAM" id="SSF81383">
    <property type="entry name" value="F-box domain"/>
    <property type="match status" value="1"/>
</dbReference>
<evidence type="ECO:0000313" key="4">
    <source>
        <dbReference type="Proteomes" id="UP000070544"/>
    </source>
</evidence>
<feature type="domain" description="F-box" evidence="2">
    <location>
        <begin position="26"/>
        <end position="74"/>
    </location>
</feature>
<dbReference type="InterPro" id="IPR001810">
    <property type="entry name" value="F-box_dom"/>
</dbReference>
<dbReference type="InterPro" id="IPR036047">
    <property type="entry name" value="F-box-like_dom_sf"/>
</dbReference>
<name>A0A138ZZ10_GONPJ</name>
<dbReference type="CDD" id="cd09917">
    <property type="entry name" value="F-box_SF"/>
    <property type="match status" value="1"/>
</dbReference>
<proteinExistence type="predicted"/>
<feature type="region of interest" description="Disordered" evidence="1">
    <location>
        <begin position="384"/>
        <end position="412"/>
    </location>
</feature>
<gene>
    <name evidence="3" type="ORF">M427DRAFT_38388</name>
</gene>
<dbReference type="Proteomes" id="UP000070544">
    <property type="component" value="Unassembled WGS sequence"/>
</dbReference>
<reference evidence="3 4" key="1">
    <citation type="journal article" date="2015" name="Genome Biol. Evol.">
        <title>Phylogenomic analyses indicate that early fungi evolved digesting cell walls of algal ancestors of land plants.</title>
        <authorList>
            <person name="Chang Y."/>
            <person name="Wang S."/>
            <person name="Sekimoto S."/>
            <person name="Aerts A.L."/>
            <person name="Choi C."/>
            <person name="Clum A."/>
            <person name="LaButti K.M."/>
            <person name="Lindquist E.A."/>
            <person name="Yee Ngan C."/>
            <person name="Ohm R.A."/>
            <person name="Salamov A.A."/>
            <person name="Grigoriev I.V."/>
            <person name="Spatafora J.W."/>
            <person name="Berbee M.L."/>
        </authorList>
    </citation>
    <scope>NUCLEOTIDE SEQUENCE [LARGE SCALE GENOMIC DNA]</scope>
    <source>
        <strain evidence="3 4">JEL478</strain>
    </source>
</reference>
<dbReference type="Pfam" id="PF00646">
    <property type="entry name" value="F-box"/>
    <property type="match status" value="1"/>
</dbReference>
<evidence type="ECO:0000259" key="2">
    <source>
        <dbReference type="PROSITE" id="PS50181"/>
    </source>
</evidence>
<dbReference type="EMBL" id="KQ965850">
    <property type="protein sequence ID" value="KXS09746.1"/>
    <property type="molecule type" value="Genomic_DNA"/>
</dbReference>
<keyword evidence="4" id="KW-1185">Reference proteome</keyword>
<dbReference type="OrthoDB" id="7121653at2759"/>
<evidence type="ECO:0000256" key="1">
    <source>
        <dbReference type="SAM" id="MobiDB-lite"/>
    </source>
</evidence>
<accession>A0A138ZZ10</accession>
<evidence type="ECO:0000313" key="3">
    <source>
        <dbReference type="EMBL" id="KXS09746.1"/>
    </source>
</evidence>
<dbReference type="PROSITE" id="PS50181">
    <property type="entry name" value="FBOX"/>
    <property type="match status" value="1"/>
</dbReference>
<dbReference type="AlphaFoldDB" id="A0A138ZZ10"/>
<organism evidence="3 4">
    <name type="scientific">Gonapodya prolifera (strain JEL478)</name>
    <name type="common">Monoblepharis prolifera</name>
    <dbReference type="NCBI Taxonomy" id="1344416"/>
    <lineage>
        <taxon>Eukaryota</taxon>
        <taxon>Fungi</taxon>
        <taxon>Fungi incertae sedis</taxon>
        <taxon>Chytridiomycota</taxon>
        <taxon>Chytridiomycota incertae sedis</taxon>
        <taxon>Monoblepharidomycetes</taxon>
        <taxon>Monoblepharidales</taxon>
        <taxon>Gonapodyaceae</taxon>
        <taxon>Gonapodya</taxon>
    </lineage>
</organism>
<sequence length="563" mass="61585">MDFLNRKLSDFIASRRANGSKTSINFPSLSDLPDELISLILLHLPPRVYYAVAPRLCRRWNAITSTLVDAGRRVPAAVVFQLMPDAYFDRDRRGTKVFCKVSLLPSFRGAGAGAALARRNAGEPAHHSPPPRPTDLVALKVSILAAASILMDLKSASLDRLEDYVNEKLTEWERPRRQSGAPLPRLRPVMGASALNADWSSRYELGASFLSTLASFLTSPLAEPFRPTTLSLLASSLTTLASHMGATTAPTINTLHIVGKWTPPATAPTASPLDLARDVFTPFPNVAHLRIRSDFTNTDHPFLSEIVSALASVPFDLRSRITSLHFDKAFSEPNPLNDRLAGATRHAKDPVGLLALCGLLPNLTDLGAISGRVKWNNYWRDQPENPVLRPAAPPRRKQEQGPAVSRPQGPRPSIPFLIHPTLTHLTIDLHSTPLTTTYHRPLLSTQFLATSAPPYLVHIRAISGCFPALRVLTLVVRAADSEWEMRADKMRWSDSALGEWADLVAGVPAREVRFVGEGWGRAGEMGLEEVGEEVRAAGRFLREVGDKCRPGGKVVVGMDEVVG</sequence>
<protein>
    <recommendedName>
        <fullName evidence="2">F-box domain-containing protein</fullName>
    </recommendedName>
</protein>